<dbReference type="PATRIC" id="fig|1238180.3.peg.2313"/>
<reference evidence="1 2" key="1">
    <citation type="submission" date="2012-10" db="EMBL/GenBank/DDBJ databases">
        <title>Genome assembly of Amycolatopsis azurea DSM 43854.</title>
        <authorList>
            <person name="Khatri I."/>
            <person name="Kaur I."/>
            <person name="Subramanian S."/>
            <person name="Mayilraj S."/>
        </authorList>
    </citation>
    <scope>NUCLEOTIDE SEQUENCE [LARGE SCALE GENOMIC DNA]</scope>
    <source>
        <strain evidence="1 2">DSM 43854</strain>
    </source>
</reference>
<organism evidence="1 2">
    <name type="scientific">Amycolatopsis azurea DSM 43854</name>
    <dbReference type="NCBI Taxonomy" id="1238180"/>
    <lineage>
        <taxon>Bacteria</taxon>
        <taxon>Bacillati</taxon>
        <taxon>Actinomycetota</taxon>
        <taxon>Actinomycetes</taxon>
        <taxon>Pseudonocardiales</taxon>
        <taxon>Pseudonocardiaceae</taxon>
        <taxon>Amycolatopsis</taxon>
    </lineage>
</organism>
<evidence type="ECO:0000313" key="1">
    <source>
        <dbReference type="EMBL" id="EMD27816.1"/>
    </source>
</evidence>
<accession>M2QM95</accession>
<sequence>MFASAATAMTPSVAKKPYMALRPLRDIGCFAGFCGSGSGFGSAGSGAGSEVGE</sequence>
<name>M2QM95_9PSEU</name>
<dbReference type="EMBL" id="ANMG01000020">
    <property type="protein sequence ID" value="EMD27816.1"/>
    <property type="molecule type" value="Genomic_DNA"/>
</dbReference>
<dbReference type="AlphaFoldDB" id="M2QM95"/>
<evidence type="ECO:0000313" key="2">
    <source>
        <dbReference type="Proteomes" id="UP000014137"/>
    </source>
</evidence>
<dbReference type="Proteomes" id="UP000014137">
    <property type="component" value="Unassembled WGS sequence"/>
</dbReference>
<protein>
    <submittedName>
        <fullName evidence="1">Uncharacterized protein</fullName>
    </submittedName>
</protein>
<comment type="caution">
    <text evidence="1">The sequence shown here is derived from an EMBL/GenBank/DDBJ whole genome shotgun (WGS) entry which is preliminary data.</text>
</comment>
<proteinExistence type="predicted"/>
<gene>
    <name evidence="1" type="ORF">C791_1713</name>
</gene>